<dbReference type="InterPro" id="IPR036514">
    <property type="entry name" value="SGNH_hydro_sf"/>
</dbReference>
<evidence type="ECO:0008006" key="5">
    <source>
        <dbReference type="Google" id="ProtNLM"/>
    </source>
</evidence>
<dbReference type="RefSeq" id="WP_125002179.1">
    <property type="nucleotide sequence ID" value="NZ_BHYK01000013.1"/>
</dbReference>
<evidence type="ECO:0000313" key="3">
    <source>
        <dbReference type="EMBL" id="GCD10878.1"/>
    </source>
</evidence>
<dbReference type="AlphaFoldDB" id="A0A401UMX9"/>
<proteinExistence type="predicted"/>
<organism evidence="3 4">
    <name type="scientific">Clostridium tagluense</name>
    <dbReference type="NCBI Taxonomy" id="360422"/>
    <lineage>
        <taxon>Bacteria</taxon>
        <taxon>Bacillati</taxon>
        <taxon>Bacillota</taxon>
        <taxon>Clostridia</taxon>
        <taxon>Eubacteriales</taxon>
        <taxon>Clostridiaceae</taxon>
        <taxon>Clostridium</taxon>
    </lineage>
</organism>
<accession>A0A401UMX9</accession>
<dbReference type="Proteomes" id="UP000287872">
    <property type="component" value="Unassembled WGS sequence"/>
</dbReference>
<dbReference type="PANTHER" id="PTHR45648">
    <property type="entry name" value="GDSL LIPASE/ACYLHYDROLASE FAMILY PROTEIN (AFU_ORTHOLOGUE AFUA_4G14700)"/>
    <property type="match status" value="1"/>
</dbReference>
<evidence type="ECO:0000313" key="4">
    <source>
        <dbReference type="Proteomes" id="UP000287872"/>
    </source>
</evidence>
<keyword evidence="1" id="KW-0378">Hydrolase</keyword>
<dbReference type="SUPFAM" id="SSF52266">
    <property type="entry name" value="SGNH hydrolase"/>
    <property type="match status" value="1"/>
</dbReference>
<comment type="caution">
    <text evidence="3">The sequence shown here is derived from an EMBL/GenBank/DDBJ whole genome shotgun (WGS) entry which is preliminary data.</text>
</comment>
<dbReference type="GO" id="GO:0016788">
    <property type="term" value="F:hydrolase activity, acting on ester bonds"/>
    <property type="evidence" value="ECO:0007669"/>
    <property type="project" value="InterPro"/>
</dbReference>
<dbReference type="CDD" id="cd01846">
    <property type="entry name" value="fatty_acyltransferase_like"/>
    <property type="match status" value="1"/>
</dbReference>
<dbReference type="PANTHER" id="PTHR45648:SF22">
    <property type="entry name" value="GDSL LIPASE_ACYLHYDROLASE FAMILY PROTEIN (AFU_ORTHOLOGUE AFUA_4G14700)"/>
    <property type="match status" value="1"/>
</dbReference>
<gene>
    <name evidence="3" type="ORF">Ctaglu_25010</name>
</gene>
<dbReference type="InterPro" id="IPR051058">
    <property type="entry name" value="GDSL_Est/Lipase"/>
</dbReference>
<evidence type="ECO:0000256" key="1">
    <source>
        <dbReference type="ARBA" id="ARBA00022801"/>
    </source>
</evidence>
<dbReference type="OrthoDB" id="5292073at2"/>
<dbReference type="Gene3D" id="3.40.50.1110">
    <property type="entry name" value="SGNH hydrolase"/>
    <property type="match status" value="1"/>
</dbReference>
<evidence type="ECO:0000256" key="2">
    <source>
        <dbReference type="SAM" id="Phobius"/>
    </source>
</evidence>
<keyword evidence="2" id="KW-0812">Transmembrane</keyword>
<protein>
    <recommendedName>
        <fullName evidence="5">Thermolabile hemolysin</fullName>
    </recommendedName>
</protein>
<keyword evidence="2" id="KW-0472">Membrane</keyword>
<sequence>MKKNSKFIFTILVICIFIFSGIIYLLSKEKVGEKFTQVLAFGDSYSDNGQAKKVSAQIMASTNKPSDAYLKPSDKLYWKGRYSNGPTSVEVLAEKLGVPLIDYATGGATTGEKNYSKWMDYLGNTGVLGQIEKFEKNLKSGKADPDALYFIFASANDYFLFMDYSLPGTVENVADKAVANINTAVKRLEKLGAKKFLVVNSSDLSLVPYEITNNRTKSAEVFVNHMNKKLPETIKELQKNSNIKIMMFDLPKISENIMKNPSQYGLVELNKACQSTYPKIKPAHDNAEQFYFWDEWHFTAVVHKIFGEKMYDQVRMFK</sequence>
<keyword evidence="2" id="KW-1133">Transmembrane helix</keyword>
<name>A0A401UMX9_9CLOT</name>
<reference evidence="3 4" key="1">
    <citation type="submission" date="2018-11" db="EMBL/GenBank/DDBJ databases">
        <title>Genome sequencing and assembly of Clostridium tagluense strain A121.</title>
        <authorList>
            <person name="Murakami T."/>
            <person name="Segawa T."/>
            <person name="Shcherbakova V.A."/>
            <person name="Mori H."/>
            <person name="Yoshimura Y."/>
        </authorList>
    </citation>
    <scope>NUCLEOTIDE SEQUENCE [LARGE SCALE GENOMIC DNA]</scope>
    <source>
        <strain evidence="3 4">A121</strain>
    </source>
</reference>
<dbReference type="InterPro" id="IPR001087">
    <property type="entry name" value="GDSL"/>
</dbReference>
<dbReference type="Pfam" id="PF00657">
    <property type="entry name" value="Lipase_GDSL"/>
    <property type="match status" value="1"/>
</dbReference>
<feature type="transmembrane region" description="Helical" evidence="2">
    <location>
        <begin position="7"/>
        <end position="26"/>
    </location>
</feature>
<keyword evidence="4" id="KW-1185">Reference proteome</keyword>
<dbReference type="EMBL" id="BHYK01000013">
    <property type="protein sequence ID" value="GCD10878.1"/>
    <property type="molecule type" value="Genomic_DNA"/>
</dbReference>